<evidence type="ECO:0000313" key="3">
    <source>
        <dbReference type="EMBL" id="WWD21778.1"/>
    </source>
</evidence>
<feature type="region of interest" description="Disordered" evidence="1">
    <location>
        <begin position="283"/>
        <end position="398"/>
    </location>
</feature>
<feature type="compositionally biased region" description="Polar residues" evidence="1">
    <location>
        <begin position="466"/>
        <end position="475"/>
    </location>
</feature>
<feature type="compositionally biased region" description="Basic and acidic residues" evidence="1">
    <location>
        <begin position="426"/>
        <end position="441"/>
    </location>
</feature>
<dbReference type="OrthoDB" id="2565225at2759"/>
<keyword evidence="2" id="KW-0472">Membrane</keyword>
<feature type="compositionally biased region" description="Low complexity" evidence="1">
    <location>
        <begin position="250"/>
        <end position="264"/>
    </location>
</feature>
<dbReference type="RefSeq" id="XP_031860824.1">
    <property type="nucleotide sequence ID" value="XM_032005025.1"/>
</dbReference>
<feature type="compositionally biased region" description="Basic and acidic residues" evidence="1">
    <location>
        <begin position="672"/>
        <end position="695"/>
    </location>
</feature>
<feature type="compositionally biased region" description="Pro residues" evidence="1">
    <location>
        <begin position="147"/>
        <end position="159"/>
    </location>
</feature>
<keyword evidence="2" id="KW-0812">Transmembrane</keyword>
<feature type="region of interest" description="Disordered" evidence="1">
    <location>
        <begin position="754"/>
        <end position="804"/>
    </location>
</feature>
<dbReference type="Proteomes" id="UP000322225">
    <property type="component" value="Chromosome 11"/>
</dbReference>
<feature type="compositionally biased region" description="Low complexity" evidence="1">
    <location>
        <begin position="442"/>
        <end position="462"/>
    </location>
</feature>
<dbReference type="GeneID" id="43589166"/>
<feature type="compositionally biased region" description="Low complexity" evidence="1">
    <location>
        <begin position="160"/>
        <end position="180"/>
    </location>
</feature>
<keyword evidence="4" id="KW-1185">Reference proteome</keyword>
<protein>
    <submittedName>
        <fullName evidence="3">Uncharacterized protein</fullName>
    </submittedName>
</protein>
<accession>A0A5M6BYI2</accession>
<proteinExistence type="predicted"/>
<evidence type="ECO:0000256" key="1">
    <source>
        <dbReference type="SAM" id="MobiDB-lite"/>
    </source>
</evidence>
<dbReference type="AlphaFoldDB" id="A0A5M6BYI2"/>
<feature type="compositionally biased region" description="Low complexity" evidence="1">
    <location>
        <begin position="128"/>
        <end position="146"/>
    </location>
</feature>
<feature type="region of interest" description="Disordered" evidence="1">
    <location>
        <begin position="657"/>
        <end position="700"/>
    </location>
</feature>
<feature type="compositionally biased region" description="Acidic residues" evidence="1">
    <location>
        <begin position="657"/>
        <end position="666"/>
    </location>
</feature>
<gene>
    <name evidence="3" type="ORF">CI109_106265</name>
</gene>
<feature type="region of interest" description="Disordered" evidence="1">
    <location>
        <begin position="418"/>
        <end position="513"/>
    </location>
</feature>
<organism evidence="3 4">
    <name type="scientific">Kwoniella shandongensis</name>
    <dbReference type="NCBI Taxonomy" id="1734106"/>
    <lineage>
        <taxon>Eukaryota</taxon>
        <taxon>Fungi</taxon>
        <taxon>Dikarya</taxon>
        <taxon>Basidiomycota</taxon>
        <taxon>Agaricomycotina</taxon>
        <taxon>Tremellomycetes</taxon>
        <taxon>Tremellales</taxon>
        <taxon>Cryptococcaceae</taxon>
        <taxon>Kwoniella</taxon>
    </lineage>
</organism>
<feature type="compositionally biased region" description="Low complexity" evidence="1">
    <location>
        <begin position="613"/>
        <end position="625"/>
    </location>
</feature>
<feature type="compositionally biased region" description="Basic and acidic residues" evidence="1">
    <location>
        <begin position="111"/>
        <end position="123"/>
    </location>
</feature>
<feature type="compositionally biased region" description="Polar residues" evidence="1">
    <location>
        <begin position="1"/>
        <end position="13"/>
    </location>
</feature>
<feature type="region of interest" description="Disordered" evidence="1">
    <location>
        <begin position="1"/>
        <end position="58"/>
    </location>
</feature>
<reference evidence="3" key="2">
    <citation type="submission" date="2024-01" db="EMBL/GenBank/DDBJ databases">
        <title>Comparative genomics of Cryptococcus and Kwoniella reveals pathogenesis evolution and contrasting modes of karyotype evolution via chromosome fusion or intercentromeric recombination.</title>
        <authorList>
            <person name="Coelho M.A."/>
            <person name="David-Palma M."/>
            <person name="Shea T."/>
            <person name="Bowers K."/>
            <person name="McGinley-Smith S."/>
            <person name="Mohammad A.W."/>
            <person name="Gnirke A."/>
            <person name="Yurkov A.M."/>
            <person name="Nowrousian M."/>
            <person name="Sun S."/>
            <person name="Cuomo C.A."/>
            <person name="Heitman J."/>
        </authorList>
    </citation>
    <scope>NUCLEOTIDE SEQUENCE</scope>
    <source>
        <strain evidence="3">CBS 12478</strain>
    </source>
</reference>
<reference evidence="3" key="1">
    <citation type="submission" date="2017-08" db="EMBL/GenBank/DDBJ databases">
        <authorList>
            <person name="Cuomo C."/>
            <person name="Billmyre B."/>
            <person name="Heitman J."/>
        </authorList>
    </citation>
    <scope>NUCLEOTIDE SEQUENCE</scope>
    <source>
        <strain evidence="3">CBS 12478</strain>
    </source>
</reference>
<evidence type="ECO:0000313" key="4">
    <source>
        <dbReference type="Proteomes" id="UP000322225"/>
    </source>
</evidence>
<keyword evidence="2" id="KW-1133">Transmembrane helix</keyword>
<feature type="compositionally biased region" description="Pro residues" evidence="1">
    <location>
        <begin position="284"/>
        <end position="296"/>
    </location>
</feature>
<dbReference type="EMBL" id="CP144061">
    <property type="protein sequence ID" value="WWD21778.1"/>
    <property type="molecule type" value="Genomic_DNA"/>
</dbReference>
<feature type="compositionally biased region" description="Basic and acidic residues" evidence="1">
    <location>
        <begin position="779"/>
        <end position="790"/>
    </location>
</feature>
<feature type="region of interest" description="Disordered" evidence="1">
    <location>
        <begin position="571"/>
        <end position="640"/>
    </location>
</feature>
<sequence>MSSRTPEPNQHTPSPLHLRDSSPTPSPLSSTSTPLPSSSLFYKAPHSTPSSPLTQPSTRLHSIALSSYSSTAHVPLSPVPHVGVVNGVIDERTLGEMINPLERVDLVDKEDRTGGGKAKERESWWNVSTSQSTSQLPSTRTVIPEEATPPPLPPKPLPTTTPRSTRTVRSVASTTSAGATYDSHGDQSTVSGTTEIPIPTTALHGRRASASSHHLLTHPSLASLISRGGNVIPSVGVEPNPDDNTGVQRSVTKTSVGTSSSSEHSSGDRTNRKIAAALAKLPWAEPPPRQPSPYLPSPQLAPSGSNTSSLSHRVAGGPGTERSDADPRTPTYSFLDSDPAARPPASTIRSRRSSSVSSSSLPTTPAQYLQGAATSPAGPSGTGLLSASSEGNGFDTGDQRRFSALSRFSGMADIVVPSTFNSSQGHTREQEHEHGMNDVDHAGPAPASSSGQSGIGSSPSSAMATKASSRTASISRRQKAFERFKRSNSNSTTRSRSSRSKRGSSSTLGHKVGGKKWEIRHYEELVGSGERTNKDGGEVDVKRKEEMMELVSLVGRAVVLERMLRAGKRISNQSMKKGYKESRFSISSSRHPPTPKISGHHFSSSPTTEHRPSLSLSLSVSTSVESKARPASRGSKSLRDRLSRRLIRSKSREDLFTELDSDDDDPGLFPDQDQRGMSETAGEGRKDGKDEEGRGGDQGVVVFPEVRTEVPPSVPVKDRRTRLGLGETKTYLSGSNIDCTTVVCLSPTSPTPFLSQHLDPEKGFSDSQHWRTSTQHQEGQSKPDEGETKKWYPQSPHLGHRSPNWRNRQSVVSYLSTGVWDERARRKWWIVIGIGAGIVVVVIVGLLAGLLSRHEGS</sequence>
<feature type="region of interest" description="Disordered" evidence="1">
    <location>
        <begin position="111"/>
        <end position="196"/>
    </location>
</feature>
<evidence type="ECO:0000256" key="2">
    <source>
        <dbReference type="SAM" id="Phobius"/>
    </source>
</evidence>
<feature type="compositionally biased region" description="Low complexity" evidence="1">
    <location>
        <begin position="21"/>
        <end position="58"/>
    </location>
</feature>
<feature type="compositionally biased region" description="Low complexity" evidence="1">
    <location>
        <begin position="343"/>
        <end position="366"/>
    </location>
</feature>
<feature type="transmembrane region" description="Helical" evidence="2">
    <location>
        <begin position="828"/>
        <end position="851"/>
    </location>
</feature>
<name>A0A5M6BYI2_9TREE</name>
<dbReference type="KEGG" id="ksn:43589166"/>
<feature type="compositionally biased region" description="Polar residues" evidence="1">
    <location>
        <begin position="765"/>
        <end position="778"/>
    </location>
</feature>
<feature type="region of interest" description="Disordered" evidence="1">
    <location>
        <begin position="232"/>
        <end position="270"/>
    </location>
</feature>